<protein>
    <recommendedName>
        <fullName evidence="3">DRBM domain-containing protein</fullName>
    </recommendedName>
</protein>
<keyword evidence="1 2" id="KW-0694">RNA-binding</keyword>
<dbReference type="EMBL" id="OU963863">
    <property type="protein sequence ID" value="CAH0384853.1"/>
    <property type="molecule type" value="Genomic_DNA"/>
</dbReference>
<dbReference type="GO" id="GO:0070578">
    <property type="term" value="C:RISC-loading complex"/>
    <property type="evidence" value="ECO:0007669"/>
    <property type="project" value="TreeGrafter"/>
</dbReference>
<keyword evidence="5" id="KW-1185">Reference proteome</keyword>
<proteinExistence type="predicted"/>
<dbReference type="PANTHER" id="PTHR46205:SF3">
    <property type="entry name" value="LOQUACIOUS, ISOFORM B"/>
    <property type="match status" value="1"/>
</dbReference>
<evidence type="ECO:0000259" key="3">
    <source>
        <dbReference type="PROSITE" id="PS50137"/>
    </source>
</evidence>
<evidence type="ECO:0000256" key="2">
    <source>
        <dbReference type="PROSITE-ProRule" id="PRU00266"/>
    </source>
</evidence>
<dbReference type="Pfam" id="PF00035">
    <property type="entry name" value="dsrm"/>
    <property type="match status" value="4"/>
</dbReference>
<sequence>MQKYGPKSIRIPKSMEIQIDGSGPIDLDFHRFREKPSFPSIWVTLHGIVLKMANLVLVIENYEDVMIRTGEKTPVSQLQEYMVKNGGVLPKYELVHSGSSCKVMFKFKLCYLHLEVFGEGLSKQEAKHNTAKAMLIKLGQWRGNVEPKQLLDPSERAATAPSSFINAVGALNEFCVQFHRPTPNYIVVKEEGPPHNREFTMKCTVGDLSEVSSANSKQDAKHQCATKMLKTLKNFKCENSFNVLTVRQEQKPLPEKFDQVDLPDITESLKQTTISCPSSFNAVGALNEACVKYRLPSPEYFVVLEEGPPHESEMTIMCTVGDISEVSSARTKQDAKHQCAIKMLGKVKGLCHDNSISAFREKCKSASNNVESVELPVSAERIKSSSFHPPSSFNAVGVLNELCARHRLPAAEYCVVKEEGPPHLREFTLKCTVGTESEEASANSKQEAKRQCAAKMLLKLKNLPLNLLDLGGESAPKLSEEELKQIITKFKASSSLLKNRQQNSSTQLPIKDYHNVARLGPNVKSAVIDDLSGTIQPGDFCNLQTHLEDNYMDVFQELLKELNLKHDFILIPPHHKSRCAAITLNINYTIPVSFLGIGETMSKAKQIAIIDAVSWLVCLHT</sequence>
<dbReference type="InterPro" id="IPR014720">
    <property type="entry name" value="dsRBD_dom"/>
</dbReference>
<feature type="domain" description="DRBM" evidence="3">
    <location>
        <begin position="281"/>
        <end position="349"/>
    </location>
</feature>
<reference evidence="4" key="1">
    <citation type="submission" date="2021-12" db="EMBL/GenBank/DDBJ databases">
        <authorList>
            <person name="King R."/>
        </authorList>
    </citation>
    <scope>NUCLEOTIDE SEQUENCE</scope>
</reference>
<dbReference type="SMART" id="SM00358">
    <property type="entry name" value="DSRM"/>
    <property type="match status" value="4"/>
</dbReference>
<dbReference type="SUPFAM" id="SSF54768">
    <property type="entry name" value="dsRNA-binding domain-like"/>
    <property type="match status" value="4"/>
</dbReference>
<dbReference type="GO" id="GO:0070920">
    <property type="term" value="P:regulation of regulatory ncRNA processing"/>
    <property type="evidence" value="ECO:0007669"/>
    <property type="project" value="TreeGrafter"/>
</dbReference>
<dbReference type="GO" id="GO:0005737">
    <property type="term" value="C:cytoplasm"/>
    <property type="evidence" value="ECO:0007669"/>
    <property type="project" value="TreeGrafter"/>
</dbReference>
<dbReference type="Proteomes" id="UP001152759">
    <property type="component" value="Chromosome 2"/>
</dbReference>
<dbReference type="FunFam" id="3.30.160.20:FF:000007">
    <property type="entry name" value="Double-stranded RNA-binding protein Staufen homolog 1"/>
    <property type="match status" value="2"/>
</dbReference>
<dbReference type="GO" id="GO:0016442">
    <property type="term" value="C:RISC complex"/>
    <property type="evidence" value="ECO:0007669"/>
    <property type="project" value="TreeGrafter"/>
</dbReference>
<accession>A0A9P0F1F0</accession>
<feature type="domain" description="DRBM" evidence="3">
    <location>
        <begin position="166"/>
        <end position="234"/>
    </location>
</feature>
<dbReference type="InterPro" id="IPR051247">
    <property type="entry name" value="RLC_Component"/>
</dbReference>
<feature type="domain" description="DRBM" evidence="3">
    <location>
        <begin position="73"/>
        <end position="140"/>
    </location>
</feature>
<name>A0A9P0F1F0_BEMTA</name>
<evidence type="ECO:0000256" key="1">
    <source>
        <dbReference type="ARBA" id="ARBA00022884"/>
    </source>
</evidence>
<dbReference type="GO" id="GO:0035197">
    <property type="term" value="F:siRNA binding"/>
    <property type="evidence" value="ECO:0007669"/>
    <property type="project" value="TreeGrafter"/>
</dbReference>
<evidence type="ECO:0000313" key="5">
    <source>
        <dbReference type="Proteomes" id="UP001152759"/>
    </source>
</evidence>
<dbReference type="Gene3D" id="3.30.160.20">
    <property type="match status" value="4"/>
</dbReference>
<dbReference type="GO" id="GO:0030422">
    <property type="term" value="P:siRNA processing"/>
    <property type="evidence" value="ECO:0007669"/>
    <property type="project" value="TreeGrafter"/>
</dbReference>
<dbReference type="PANTHER" id="PTHR46205">
    <property type="entry name" value="LOQUACIOUS, ISOFORM B"/>
    <property type="match status" value="1"/>
</dbReference>
<feature type="domain" description="DRBM" evidence="3">
    <location>
        <begin position="394"/>
        <end position="462"/>
    </location>
</feature>
<evidence type="ECO:0000313" key="4">
    <source>
        <dbReference type="EMBL" id="CAH0384853.1"/>
    </source>
</evidence>
<organism evidence="4 5">
    <name type="scientific">Bemisia tabaci</name>
    <name type="common">Sweetpotato whitefly</name>
    <name type="synonym">Aleurodes tabaci</name>
    <dbReference type="NCBI Taxonomy" id="7038"/>
    <lineage>
        <taxon>Eukaryota</taxon>
        <taxon>Metazoa</taxon>
        <taxon>Ecdysozoa</taxon>
        <taxon>Arthropoda</taxon>
        <taxon>Hexapoda</taxon>
        <taxon>Insecta</taxon>
        <taxon>Pterygota</taxon>
        <taxon>Neoptera</taxon>
        <taxon>Paraneoptera</taxon>
        <taxon>Hemiptera</taxon>
        <taxon>Sternorrhyncha</taxon>
        <taxon>Aleyrodoidea</taxon>
        <taxon>Aleyrodidae</taxon>
        <taxon>Aleyrodinae</taxon>
        <taxon>Bemisia</taxon>
    </lineage>
</organism>
<dbReference type="PROSITE" id="PS50137">
    <property type="entry name" value="DS_RBD"/>
    <property type="match status" value="4"/>
</dbReference>
<gene>
    <name evidence="4" type="ORF">BEMITA_LOCUS4140</name>
</gene>
<dbReference type="GO" id="GO:0003725">
    <property type="term" value="F:double-stranded RNA binding"/>
    <property type="evidence" value="ECO:0007669"/>
    <property type="project" value="TreeGrafter"/>
</dbReference>
<dbReference type="AlphaFoldDB" id="A0A9P0F1F0"/>
<dbReference type="GO" id="GO:0005634">
    <property type="term" value="C:nucleus"/>
    <property type="evidence" value="ECO:0007669"/>
    <property type="project" value="TreeGrafter"/>
</dbReference>